<sequence>MVSACDPIYPKVLTADLEYQGSPSHVPVYCGSLDQRIRVVYNSPLQSAAGASRLPWSPVPEQTARLAELAASARISRLFVNTIRADLGGPHCLSLSA</sequence>
<accession>A0AAE1DZE1</accession>
<evidence type="ECO:0000313" key="2">
    <source>
        <dbReference type="Proteomes" id="UP001283361"/>
    </source>
</evidence>
<proteinExistence type="predicted"/>
<organism evidence="1 2">
    <name type="scientific">Elysia crispata</name>
    <name type="common">lettuce slug</name>
    <dbReference type="NCBI Taxonomy" id="231223"/>
    <lineage>
        <taxon>Eukaryota</taxon>
        <taxon>Metazoa</taxon>
        <taxon>Spiralia</taxon>
        <taxon>Lophotrochozoa</taxon>
        <taxon>Mollusca</taxon>
        <taxon>Gastropoda</taxon>
        <taxon>Heterobranchia</taxon>
        <taxon>Euthyneura</taxon>
        <taxon>Panpulmonata</taxon>
        <taxon>Sacoglossa</taxon>
        <taxon>Placobranchoidea</taxon>
        <taxon>Plakobranchidae</taxon>
        <taxon>Elysia</taxon>
    </lineage>
</organism>
<reference evidence="1" key="1">
    <citation type="journal article" date="2023" name="G3 (Bethesda)">
        <title>A reference genome for the long-term kleptoplast-retaining sea slug Elysia crispata morphotype clarki.</title>
        <authorList>
            <person name="Eastman K.E."/>
            <person name="Pendleton A.L."/>
            <person name="Shaikh M.A."/>
            <person name="Suttiyut T."/>
            <person name="Ogas R."/>
            <person name="Tomko P."/>
            <person name="Gavelis G."/>
            <person name="Widhalm J.R."/>
            <person name="Wisecaver J.H."/>
        </authorList>
    </citation>
    <scope>NUCLEOTIDE SEQUENCE</scope>
    <source>
        <strain evidence="1">ECLA1</strain>
    </source>
</reference>
<dbReference type="Proteomes" id="UP001283361">
    <property type="component" value="Unassembled WGS sequence"/>
</dbReference>
<keyword evidence="2" id="KW-1185">Reference proteome</keyword>
<dbReference type="AlphaFoldDB" id="A0AAE1DZE1"/>
<gene>
    <name evidence="1" type="ORF">RRG08_031250</name>
</gene>
<protein>
    <submittedName>
        <fullName evidence="1">Uncharacterized protein</fullName>
    </submittedName>
</protein>
<name>A0AAE1DZE1_9GAST</name>
<comment type="caution">
    <text evidence="1">The sequence shown here is derived from an EMBL/GenBank/DDBJ whole genome shotgun (WGS) entry which is preliminary data.</text>
</comment>
<dbReference type="EMBL" id="JAWDGP010001753">
    <property type="protein sequence ID" value="KAK3788594.1"/>
    <property type="molecule type" value="Genomic_DNA"/>
</dbReference>
<evidence type="ECO:0000313" key="1">
    <source>
        <dbReference type="EMBL" id="KAK3788594.1"/>
    </source>
</evidence>